<keyword evidence="5" id="KW-0460">Magnesium</keyword>
<comment type="similarity">
    <text evidence="2">Belongs to the FPP/GGPP synthase family.</text>
</comment>
<keyword evidence="4" id="KW-0479">Metal-binding</keyword>
<dbReference type="EMBL" id="UINC01224212">
    <property type="protein sequence ID" value="SVE53739.1"/>
    <property type="molecule type" value="Genomic_DNA"/>
</dbReference>
<evidence type="ECO:0000256" key="5">
    <source>
        <dbReference type="ARBA" id="ARBA00022842"/>
    </source>
</evidence>
<dbReference type="Gene3D" id="1.10.600.10">
    <property type="entry name" value="Farnesyl Diphosphate Synthase"/>
    <property type="match status" value="1"/>
</dbReference>
<dbReference type="GO" id="GO:0046872">
    <property type="term" value="F:metal ion binding"/>
    <property type="evidence" value="ECO:0007669"/>
    <property type="project" value="UniProtKB-KW"/>
</dbReference>
<dbReference type="PROSITE" id="PS00444">
    <property type="entry name" value="POLYPRENYL_SYNTHASE_2"/>
    <property type="match status" value="1"/>
</dbReference>
<reference evidence="6" key="1">
    <citation type="submission" date="2018-05" db="EMBL/GenBank/DDBJ databases">
        <authorList>
            <person name="Lanie J.A."/>
            <person name="Ng W.-L."/>
            <person name="Kazmierczak K.M."/>
            <person name="Andrzejewski T.M."/>
            <person name="Davidsen T.M."/>
            <person name="Wayne K.J."/>
            <person name="Tettelin H."/>
            <person name="Glass J.I."/>
            <person name="Rusch D."/>
            <person name="Podicherti R."/>
            <person name="Tsui H.-C.T."/>
            <person name="Winkler M.E."/>
        </authorList>
    </citation>
    <scope>NUCLEOTIDE SEQUENCE</scope>
</reference>
<dbReference type="SUPFAM" id="SSF48576">
    <property type="entry name" value="Terpenoid synthases"/>
    <property type="match status" value="1"/>
</dbReference>
<sequence length="170" mass="19235">NYSESVYLDRIKRKTGALYSTAAELGALVSPRIDLVPQMQKFGETVGIMYQITDDYLDLLNSIITKTAIGDLALGIPTLPVTRLNRHPEYKNAIDIFIRTGKADKIIEKVKIEDAQNVFEELISPWQEMSRKYLVDVPDSQNKVLLEQVPMSFANELIASDKTKFHADVF</sequence>
<evidence type="ECO:0000256" key="1">
    <source>
        <dbReference type="ARBA" id="ARBA00001946"/>
    </source>
</evidence>
<keyword evidence="3" id="KW-0808">Transferase</keyword>
<feature type="non-terminal residue" evidence="6">
    <location>
        <position position="1"/>
    </location>
</feature>
<comment type="cofactor">
    <cofactor evidence="1">
        <name>Mg(2+)</name>
        <dbReference type="ChEBI" id="CHEBI:18420"/>
    </cofactor>
</comment>
<dbReference type="AlphaFoldDB" id="A0A383EAU8"/>
<name>A0A383EAU8_9ZZZZ</name>
<dbReference type="InterPro" id="IPR008949">
    <property type="entry name" value="Isoprenoid_synthase_dom_sf"/>
</dbReference>
<dbReference type="PANTHER" id="PTHR12001">
    <property type="entry name" value="GERANYLGERANYL PYROPHOSPHATE SYNTHASE"/>
    <property type="match status" value="1"/>
</dbReference>
<dbReference type="PANTHER" id="PTHR12001:SF85">
    <property type="entry name" value="SHORT CHAIN ISOPRENYL DIPHOSPHATE SYNTHASE"/>
    <property type="match status" value="1"/>
</dbReference>
<evidence type="ECO:0000313" key="6">
    <source>
        <dbReference type="EMBL" id="SVE53739.1"/>
    </source>
</evidence>
<dbReference type="CDD" id="cd00867">
    <property type="entry name" value="Trans_IPPS"/>
    <property type="match status" value="1"/>
</dbReference>
<evidence type="ECO:0000256" key="2">
    <source>
        <dbReference type="ARBA" id="ARBA00006706"/>
    </source>
</evidence>
<dbReference type="InterPro" id="IPR000092">
    <property type="entry name" value="Polyprenyl_synt"/>
</dbReference>
<organism evidence="6">
    <name type="scientific">marine metagenome</name>
    <dbReference type="NCBI Taxonomy" id="408172"/>
    <lineage>
        <taxon>unclassified sequences</taxon>
        <taxon>metagenomes</taxon>
        <taxon>ecological metagenomes</taxon>
    </lineage>
</organism>
<dbReference type="InterPro" id="IPR033749">
    <property type="entry name" value="Polyprenyl_synt_CS"/>
</dbReference>
<dbReference type="GO" id="GO:0004659">
    <property type="term" value="F:prenyltransferase activity"/>
    <property type="evidence" value="ECO:0007669"/>
    <property type="project" value="InterPro"/>
</dbReference>
<proteinExistence type="inferred from homology"/>
<evidence type="ECO:0008006" key="7">
    <source>
        <dbReference type="Google" id="ProtNLM"/>
    </source>
</evidence>
<protein>
    <recommendedName>
        <fullName evidence="7">Polyprenyl synthetase</fullName>
    </recommendedName>
</protein>
<evidence type="ECO:0000256" key="3">
    <source>
        <dbReference type="ARBA" id="ARBA00022679"/>
    </source>
</evidence>
<dbReference type="Pfam" id="PF00348">
    <property type="entry name" value="polyprenyl_synt"/>
    <property type="match status" value="1"/>
</dbReference>
<dbReference type="GO" id="GO:0008299">
    <property type="term" value="P:isoprenoid biosynthetic process"/>
    <property type="evidence" value="ECO:0007669"/>
    <property type="project" value="InterPro"/>
</dbReference>
<evidence type="ECO:0000256" key="4">
    <source>
        <dbReference type="ARBA" id="ARBA00022723"/>
    </source>
</evidence>
<gene>
    <name evidence="6" type="ORF">METZ01_LOCUS506593</name>
</gene>
<accession>A0A383EAU8</accession>